<dbReference type="EMBL" id="PGOL01037058">
    <property type="protein sequence ID" value="PKI26089.1"/>
    <property type="molecule type" value="Genomic_DNA"/>
</dbReference>
<organism evidence="3 4">
    <name type="scientific">Punica granatum</name>
    <name type="common">Pomegranate</name>
    <dbReference type="NCBI Taxonomy" id="22663"/>
    <lineage>
        <taxon>Eukaryota</taxon>
        <taxon>Viridiplantae</taxon>
        <taxon>Streptophyta</taxon>
        <taxon>Embryophyta</taxon>
        <taxon>Tracheophyta</taxon>
        <taxon>Spermatophyta</taxon>
        <taxon>Magnoliopsida</taxon>
        <taxon>eudicotyledons</taxon>
        <taxon>Gunneridae</taxon>
        <taxon>Pentapetalae</taxon>
        <taxon>rosids</taxon>
        <taxon>malvids</taxon>
        <taxon>Myrtales</taxon>
        <taxon>Lythraceae</taxon>
        <taxon>Punica</taxon>
    </lineage>
</organism>
<keyword evidence="4" id="KW-1185">Reference proteome</keyword>
<feature type="region of interest" description="Disordered" evidence="1">
    <location>
        <begin position="36"/>
        <end position="63"/>
    </location>
</feature>
<evidence type="ECO:0000313" key="3">
    <source>
        <dbReference type="EMBL" id="PKI26089.1"/>
    </source>
</evidence>
<feature type="non-terminal residue" evidence="3">
    <location>
        <position position="1"/>
    </location>
</feature>
<protein>
    <submittedName>
        <fullName evidence="3">Uncharacterized protein</fullName>
    </submittedName>
</protein>
<comment type="caution">
    <text evidence="3">The sequence shown here is derived from an EMBL/GenBank/DDBJ whole genome shotgun (WGS) entry which is preliminary data.</text>
</comment>
<gene>
    <name evidence="3" type="ORF">CRG98_049222</name>
</gene>
<evidence type="ECO:0000256" key="2">
    <source>
        <dbReference type="SAM" id="SignalP"/>
    </source>
</evidence>
<feature type="compositionally biased region" description="Polar residues" evidence="1">
    <location>
        <begin position="50"/>
        <end position="59"/>
    </location>
</feature>
<name>A0A2I0HFD5_PUNGR</name>
<feature type="chain" id="PRO_5014194545" evidence="2">
    <location>
        <begin position="31"/>
        <end position="74"/>
    </location>
</feature>
<reference evidence="3 4" key="1">
    <citation type="submission" date="2017-11" db="EMBL/GenBank/DDBJ databases">
        <title>De-novo sequencing of pomegranate (Punica granatum L.) genome.</title>
        <authorList>
            <person name="Akparov Z."/>
            <person name="Amiraslanov A."/>
            <person name="Hajiyeva S."/>
            <person name="Abbasov M."/>
            <person name="Kaur K."/>
            <person name="Hamwieh A."/>
            <person name="Solovyev V."/>
            <person name="Salamov A."/>
            <person name="Braich B."/>
            <person name="Kosarev P."/>
            <person name="Mahmoud A."/>
            <person name="Hajiyev E."/>
            <person name="Babayeva S."/>
            <person name="Izzatullayeva V."/>
            <person name="Mammadov A."/>
            <person name="Mammadov A."/>
            <person name="Sharifova S."/>
            <person name="Ojaghi J."/>
            <person name="Eynullazada K."/>
            <person name="Bayramov B."/>
            <person name="Abdulazimova A."/>
            <person name="Shahmuradov I."/>
        </authorList>
    </citation>
    <scope>NUCLEOTIDE SEQUENCE [LARGE SCALE GENOMIC DNA]</scope>
    <source>
        <strain evidence="4">cv. AG2017</strain>
        <tissue evidence="3">Leaf</tissue>
    </source>
</reference>
<proteinExistence type="predicted"/>
<dbReference type="Proteomes" id="UP000233551">
    <property type="component" value="Unassembled WGS sequence"/>
</dbReference>
<sequence length="74" mass="8261">TSAFVSVSRSVFCWVALSMAALWEFPVIHSSTDYKLSDHRVTTTKPSEDTAPTPSSSESELIGSFDFRLTRNKF</sequence>
<accession>A0A2I0HFD5</accession>
<keyword evidence="2" id="KW-0732">Signal</keyword>
<evidence type="ECO:0000313" key="4">
    <source>
        <dbReference type="Proteomes" id="UP000233551"/>
    </source>
</evidence>
<evidence type="ECO:0000256" key="1">
    <source>
        <dbReference type="SAM" id="MobiDB-lite"/>
    </source>
</evidence>
<feature type="signal peptide" evidence="2">
    <location>
        <begin position="1"/>
        <end position="30"/>
    </location>
</feature>
<dbReference type="AlphaFoldDB" id="A0A2I0HFD5"/>